<keyword evidence="1" id="KW-1133">Transmembrane helix</keyword>
<name>B2ZCS2_MELLI</name>
<keyword evidence="1" id="KW-0812">Transmembrane</keyword>
<dbReference type="EMBL" id="EU642492">
    <property type="protein sequence ID" value="ACD49711.1"/>
    <property type="molecule type" value="Genomic_DNA"/>
</dbReference>
<feature type="transmembrane region" description="Helical" evidence="1">
    <location>
        <begin position="7"/>
        <end position="27"/>
    </location>
</feature>
<accession>B2ZCS2</accession>
<proteinExistence type="predicted"/>
<organism evidence="2">
    <name type="scientific">Melampsora lini</name>
    <name type="common">Rust fungus</name>
    <name type="synonym">Xyloma lini</name>
    <dbReference type="NCBI Taxonomy" id="5261"/>
    <lineage>
        <taxon>Eukaryota</taxon>
        <taxon>Fungi</taxon>
        <taxon>Dikarya</taxon>
        <taxon>Basidiomycota</taxon>
        <taxon>Pucciniomycotina</taxon>
        <taxon>Pucciniomycetes</taxon>
        <taxon>Pucciniales</taxon>
        <taxon>Melampsoraceae</taxon>
        <taxon>Melampsora</taxon>
    </lineage>
</organism>
<sequence length="117" mass="12634">MLFKQCTALKFLIFILGFSIIAAQYVVDPGLGEVKCMCGQIAPLTQRPLDVECEATPKCSCDYTGDCPGPAAEYVYRCPTCGPRSHVGCIGVHQGTCEEVHPGIARVEYPNSDSESE</sequence>
<evidence type="ECO:0000256" key="1">
    <source>
        <dbReference type="SAM" id="Phobius"/>
    </source>
</evidence>
<evidence type="ECO:0000313" key="2">
    <source>
        <dbReference type="EMBL" id="ACD49711.1"/>
    </source>
</evidence>
<dbReference type="AlphaFoldDB" id="B2ZCS2"/>
<reference evidence="2" key="1">
    <citation type="journal article" date="2009" name="Mol. Biol. Evol.">
        <title>Diversity and evolution of effector loci in natural populations of the plant pathogen Melampsora lini.</title>
        <authorList>
            <person name="Barrett L.G."/>
            <person name="Thrall P.H."/>
            <person name="Dodds P.N."/>
            <person name="van der Merwe M."/>
            <person name="Linde C.C."/>
            <person name="Lawrence G.J."/>
            <person name="Burdon J.J."/>
        </authorList>
    </citation>
    <scope>NUCLEOTIDE SEQUENCE</scope>
</reference>
<keyword evidence="1" id="KW-0472">Membrane</keyword>
<protein>
    <submittedName>
        <fullName evidence="2">Avirulence protein AvrP123</fullName>
    </submittedName>
</protein>